<keyword evidence="3" id="KW-0548">Nucleotidyltransferase</keyword>
<name>A0AAV8C6Q8_9POAL</name>
<dbReference type="InterPro" id="IPR056924">
    <property type="entry name" value="SH3_Tf2-1"/>
</dbReference>
<keyword evidence="14" id="KW-0238">DNA-binding</keyword>
<evidence type="ECO:0000256" key="15">
    <source>
        <dbReference type="ARBA" id="ARBA00023172"/>
    </source>
</evidence>
<dbReference type="InterPro" id="IPR041588">
    <property type="entry name" value="Integrase_H2C2"/>
</dbReference>
<dbReference type="Pfam" id="PF24626">
    <property type="entry name" value="SH3_Tf2-1"/>
    <property type="match status" value="1"/>
</dbReference>
<evidence type="ECO:0000259" key="17">
    <source>
        <dbReference type="PROSITE" id="PS50878"/>
    </source>
</evidence>
<dbReference type="InterPro" id="IPR016197">
    <property type="entry name" value="Chromo-like_dom_sf"/>
</dbReference>
<keyword evidence="12" id="KW-0695">RNA-directed DNA polymerase</keyword>
<dbReference type="FunFam" id="3.30.420.10:FF:000219">
    <property type="entry name" value="Putative retroelement"/>
    <property type="match status" value="1"/>
</dbReference>
<dbReference type="InterPro" id="IPR001584">
    <property type="entry name" value="Integrase_cat-core"/>
</dbReference>
<dbReference type="InterPro" id="IPR036397">
    <property type="entry name" value="RNaseH_sf"/>
</dbReference>
<evidence type="ECO:0000256" key="5">
    <source>
        <dbReference type="ARBA" id="ARBA00022723"/>
    </source>
</evidence>
<dbReference type="InterPro" id="IPR021109">
    <property type="entry name" value="Peptidase_aspartic_dom_sf"/>
</dbReference>
<keyword evidence="11" id="KW-0229">DNA integration</keyword>
<keyword evidence="2" id="KW-0808">Transferase</keyword>
<dbReference type="GO" id="GO:0006310">
    <property type="term" value="P:DNA recombination"/>
    <property type="evidence" value="ECO:0007669"/>
    <property type="project" value="UniProtKB-KW"/>
</dbReference>
<keyword evidence="16" id="KW-0511">Multifunctional enzyme</keyword>
<evidence type="ECO:0000256" key="1">
    <source>
        <dbReference type="ARBA" id="ARBA00022670"/>
    </source>
</evidence>
<dbReference type="PANTHER" id="PTHR37984">
    <property type="entry name" value="PROTEIN CBG26694"/>
    <property type="match status" value="1"/>
</dbReference>
<keyword evidence="13" id="KW-0239">DNA-directed DNA polymerase</keyword>
<dbReference type="SUPFAM" id="SSF54160">
    <property type="entry name" value="Chromo domain-like"/>
    <property type="match status" value="1"/>
</dbReference>
<evidence type="ECO:0000313" key="20">
    <source>
        <dbReference type="Proteomes" id="UP001140206"/>
    </source>
</evidence>
<dbReference type="SUPFAM" id="SSF50630">
    <property type="entry name" value="Acid proteases"/>
    <property type="match status" value="1"/>
</dbReference>
<dbReference type="InterPro" id="IPR041577">
    <property type="entry name" value="RT_RNaseH_2"/>
</dbReference>
<gene>
    <name evidence="19" type="ORF">LUZ62_084188</name>
</gene>
<dbReference type="Gene3D" id="2.40.70.10">
    <property type="entry name" value="Acid Proteases"/>
    <property type="match status" value="1"/>
</dbReference>
<dbReference type="PROSITE" id="PS50994">
    <property type="entry name" value="INTEGRASE"/>
    <property type="match status" value="1"/>
</dbReference>
<dbReference type="InterPro" id="IPR043502">
    <property type="entry name" value="DNA/RNA_pol_sf"/>
</dbReference>
<dbReference type="GO" id="GO:0004519">
    <property type="term" value="F:endonuclease activity"/>
    <property type="evidence" value="ECO:0007669"/>
    <property type="project" value="UniProtKB-KW"/>
</dbReference>
<keyword evidence="4" id="KW-0540">Nuclease</keyword>
<evidence type="ECO:0000256" key="4">
    <source>
        <dbReference type="ARBA" id="ARBA00022722"/>
    </source>
</evidence>
<feature type="domain" description="Reverse transcriptase" evidence="17">
    <location>
        <begin position="539"/>
        <end position="718"/>
    </location>
</feature>
<dbReference type="GO" id="GO:0004190">
    <property type="term" value="F:aspartic-type endopeptidase activity"/>
    <property type="evidence" value="ECO:0007669"/>
    <property type="project" value="UniProtKB-KW"/>
</dbReference>
<evidence type="ECO:0000256" key="2">
    <source>
        <dbReference type="ARBA" id="ARBA00022679"/>
    </source>
</evidence>
<dbReference type="FunFam" id="3.10.10.10:FF:000007">
    <property type="entry name" value="Retrovirus-related Pol polyprotein from transposon 17.6-like Protein"/>
    <property type="match status" value="1"/>
</dbReference>
<dbReference type="SUPFAM" id="SSF53098">
    <property type="entry name" value="Ribonuclease H-like"/>
    <property type="match status" value="1"/>
</dbReference>
<dbReference type="PROSITE" id="PS00141">
    <property type="entry name" value="ASP_PROTEASE"/>
    <property type="match status" value="1"/>
</dbReference>
<dbReference type="CDD" id="cd00303">
    <property type="entry name" value="retropepsin_like"/>
    <property type="match status" value="1"/>
</dbReference>
<dbReference type="InterPro" id="IPR012337">
    <property type="entry name" value="RNaseH-like_sf"/>
</dbReference>
<dbReference type="GO" id="GO:0003964">
    <property type="term" value="F:RNA-directed DNA polymerase activity"/>
    <property type="evidence" value="ECO:0007669"/>
    <property type="project" value="UniProtKB-KW"/>
</dbReference>
<dbReference type="InterPro" id="IPR043128">
    <property type="entry name" value="Rev_trsase/Diguanyl_cyclase"/>
</dbReference>
<keyword evidence="7" id="KW-0255">Endonuclease</keyword>
<proteinExistence type="predicted"/>
<dbReference type="SUPFAM" id="SSF56672">
    <property type="entry name" value="DNA/RNA polymerases"/>
    <property type="match status" value="1"/>
</dbReference>
<dbReference type="GO" id="GO:0003723">
    <property type="term" value="F:RNA binding"/>
    <property type="evidence" value="ECO:0007669"/>
    <property type="project" value="UniProtKB-KW"/>
</dbReference>
<dbReference type="Gene3D" id="3.30.420.10">
    <property type="entry name" value="Ribonuclease H-like superfamily/Ribonuclease H"/>
    <property type="match status" value="1"/>
</dbReference>
<dbReference type="Proteomes" id="UP001140206">
    <property type="component" value="Chromosome 5"/>
</dbReference>
<evidence type="ECO:0000256" key="9">
    <source>
        <dbReference type="ARBA" id="ARBA00022842"/>
    </source>
</evidence>
<dbReference type="PROSITE" id="PS50878">
    <property type="entry name" value="RT_POL"/>
    <property type="match status" value="1"/>
</dbReference>
<keyword evidence="9" id="KW-0460">Magnesium</keyword>
<evidence type="ECO:0000256" key="12">
    <source>
        <dbReference type="ARBA" id="ARBA00022918"/>
    </source>
</evidence>
<dbReference type="Pfam" id="PF00078">
    <property type="entry name" value="RVT_1"/>
    <property type="match status" value="1"/>
</dbReference>
<evidence type="ECO:0000256" key="8">
    <source>
        <dbReference type="ARBA" id="ARBA00022801"/>
    </source>
</evidence>
<sequence>MSKDKTTPPTFDVAAAFQNLLQTNQQVLEGQNEVLRRLKLHDMRLLSLEKPSNSKAEEHPKQRESQGVPRYYKLDFPTFDGKDDPLGWLNRCEQFFRGQRTMDEEKVWLASYHLLGVAQQWYYQVERDEGLLPWPRFKELCHLRFGPPIRSNPLGELMHLRQTGSVEDYQEQFGALICRADSVTPAQQMQIFTAGLSDPLRTDVELHRPTDLQHAMSLARAFECRYNTTTTTGILGKPPGRATVHNFQSRLPPLAKTTATTNPPSLNRPIRRLTPAEMAERRQQGLCFNCDESYVRGHRCKRLFFLDIMDDDDDTFLDQPVDTPDFPPEISLHAITGIPTASTMHLTVTIKGQSFVALVDSGSTSNFLSTAVIKETHLALEPKPGLRVTVANGDRLPIAGFCPQLQLTIGDEIVTDHFFALPLDGFDVVLGCQFLKSLGPILWDFSKLTMSFWRVDHHVTWHGSEGSLQRVCVLSSDDLLYSLLLAFEDLFLEPQGLPPTRTFDLKIPLLPNSAPVAVRPYRYPHVQKDEIEHQCTTMMSQGLIQPSTSPFSSPVLLVKKQDSTWRFCVDYRALNAITVKDKFPILMVDELLDELKHAHFFTKLDLRSGYHQVRMHEADIHKTAFRTHHGHFEFLVMPFGLSNAPSTFQALMNDVLRPFLRQFVLVFFYDILIYSRSWAEHLKHVHTVLLQLRLHNLKLKRSKCTFGQTSVAYLGHVITHNGVSMDQAKVQAISDWPEPSSVRALRGFLGLAGYYRRFIQDYGILAAPLTKLLKKGTYSWSPEAATAFAALKKALSRSPVLQLPDFTLPFTVECDASASGFGAVLHQGSGPIAYFSRPVPAHMAKLAAYERELIGLVKAVRHWRPYLWGTKFTVRTDHYSLKHLLDQRLSTIPQHTWVSKLFGFDFQVEYHPGKANIVADALSRRDEEPSLHALSSPSFAFYDDLRVEVAEHPAYAALHAQLAAATLPTGWDYTDGFFTKNGRIFLGSGSAFTSAALQFAHGMGHEGVEKTLHRLLSNFTFSDMKKSVQEFVAACSVCQRNKSVHLHPAGLLQPLPLPDKIWADISMDFIVGFPTVHGKSVILTVVDRLSKYSHFIALAHPYTAQSVALVFYESIVKLHGVPQSIVSDRDPVFTSKFWQELFRLQGVHLKLSSAFHPQTDGQTEVVNRTIEMYLRCLACDRPRTWLQWLPWAEFCYNTSYHSALKATPFEVVYGRPVPPLLPYKQGDSNIAAVDTCLKDRDDLLRDVPQRLLQAQQRMKTGYDRSHRDVSYSVGQWVLLRLNHRIAVGIRHKANAKLAPRFYGPYKIVDRVGEVAYRLELPANARIHDVFHVSFLKPFSGTPPATLLPLPPMQNGHVIREPSAVTNIRQQGNHMEVLVEWKNHDKSDASWEEFSWFKDQFPTFQLEDELLSQVGGSVTNSHWGQDSNLFNKNSHKLAANEIQPGSNSWHGYTRPLQA</sequence>
<evidence type="ECO:0000256" key="16">
    <source>
        <dbReference type="ARBA" id="ARBA00023268"/>
    </source>
</evidence>
<dbReference type="GO" id="GO:0046872">
    <property type="term" value="F:metal ion binding"/>
    <property type="evidence" value="ECO:0007669"/>
    <property type="project" value="UniProtKB-KW"/>
</dbReference>
<dbReference type="InterPro" id="IPR050951">
    <property type="entry name" value="Retrovirus_Pol_polyprotein"/>
</dbReference>
<accession>A0AAV8C6Q8</accession>
<dbReference type="GO" id="GO:0006508">
    <property type="term" value="P:proteolysis"/>
    <property type="evidence" value="ECO:0007669"/>
    <property type="project" value="UniProtKB-KW"/>
</dbReference>
<reference evidence="19" key="1">
    <citation type="submission" date="2022-08" db="EMBL/GenBank/DDBJ databases">
        <authorList>
            <person name="Marques A."/>
        </authorList>
    </citation>
    <scope>NUCLEOTIDE SEQUENCE</scope>
    <source>
        <strain evidence="19">RhyPub2mFocal</strain>
        <tissue evidence="19">Leaves</tissue>
    </source>
</reference>
<dbReference type="CDD" id="cd09274">
    <property type="entry name" value="RNase_HI_RT_Ty3"/>
    <property type="match status" value="1"/>
</dbReference>
<comment type="caution">
    <text evidence="19">The sequence shown here is derived from an EMBL/GenBank/DDBJ whole genome shotgun (WGS) entry which is preliminary data.</text>
</comment>
<dbReference type="GO" id="GO:0003887">
    <property type="term" value="F:DNA-directed DNA polymerase activity"/>
    <property type="evidence" value="ECO:0007669"/>
    <property type="project" value="UniProtKB-KW"/>
</dbReference>
<dbReference type="CDD" id="cd01647">
    <property type="entry name" value="RT_LTR"/>
    <property type="match status" value="1"/>
</dbReference>
<dbReference type="Gene3D" id="3.30.70.270">
    <property type="match status" value="2"/>
</dbReference>
<dbReference type="EMBL" id="JAMFTS010000005">
    <property type="protein sequence ID" value="KAJ4749783.1"/>
    <property type="molecule type" value="Genomic_DNA"/>
</dbReference>
<keyword evidence="20" id="KW-1185">Reference proteome</keyword>
<evidence type="ECO:0000256" key="13">
    <source>
        <dbReference type="ARBA" id="ARBA00022932"/>
    </source>
</evidence>
<keyword evidence="1" id="KW-0645">Protease</keyword>
<evidence type="ECO:0000256" key="10">
    <source>
        <dbReference type="ARBA" id="ARBA00022884"/>
    </source>
</evidence>
<evidence type="ECO:0000256" key="7">
    <source>
        <dbReference type="ARBA" id="ARBA00022759"/>
    </source>
</evidence>
<dbReference type="FunFam" id="3.30.70.270:FF:000020">
    <property type="entry name" value="Transposon Tf2-6 polyprotein-like Protein"/>
    <property type="match status" value="1"/>
</dbReference>
<evidence type="ECO:0000313" key="19">
    <source>
        <dbReference type="EMBL" id="KAJ4749783.1"/>
    </source>
</evidence>
<evidence type="ECO:0000259" key="18">
    <source>
        <dbReference type="PROSITE" id="PS50994"/>
    </source>
</evidence>
<dbReference type="GO" id="GO:0015074">
    <property type="term" value="P:DNA integration"/>
    <property type="evidence" value="ECO:0007669"/>
    <property type="project" value="UniProtKB-KW"/>
</dbReference>
<dbReference type="Pfam" id="PF03732">
    <property type="entry name" value="Retrotrans_gag"/>
    <property type="match status" value="1"/>
</dbReference>
<dbReference type="Pfam" id="PF17921">
    <property type="entry name" value="Integrase_H2C2"/>
    <property type="match status" value="1"/>
</dbReference>
<evidence type="ECO:0000256" key="14">
    <source>
        <dbReference type="ARBA" id="ARBA00023125"/>
    </source>
</evidence>
<dbReference type="GO" id="GO:0003677">
    <property type="term" value="F:DNA binding"/>
    <property type="evidence" value="ECO:0007669"/>
    <property type="project" value="UniProtKB-KW"/>
</dbReference>
<dbReference type="InterPro" id="IPR005162">
    <property type="entry name" value="Retrotrans_gag_dom"/>
</dbReference>
<evidence type="ECO:0000256" key="11">
    <source>
        <dbReference type="ARBA" id="ARBA00022908"/>
    </source>
</evidence>
<dbReference type="PANTHER" id="PTHR37984:SF5">
    <property type="entry name" value="PROTEIN NYNRIN-LIKE"/>
    <property type="match status" value="1"/>
</dbReference>
<keyword evidence="10" id="KW-0694">RNA-binding</keyword>
<organism evidence="19 20">
    <name type="scientific">Rhynchospora pubera</name>
    <dbReference type="NCBI Taxonomy" id="906938"/>
    <lineage>
        <taxon>Eukaryota</taxon>
        <taxon>Viridiplantae</taxon>
        <taxon>Streptophyta</taxon>
        <taxon>Embryophyta</taxon>
        <taxon>Tracheophyta</taxon>
        <taxon>Spermatophyta</taxon>
        <taxon>Magnoliopsida</taxon>
        <taxon>Liliopsida</taxon>
        <taxon>Poales</taxon>
        <taxon>Cyperaceae</taxon>
        <taxon>Cyperoideae</taxon>
        <taxon>Rhynchosporeae</taxon>
        <taxon>Rhynchospora</taxon>
    </lineage>
</organism>
<keyword evidence="5" id="KW-0479">Metal-binding</keyword>
<feature type="domain" description="Integrase catalytic" evidence="18">
    <location>
        <begin position="1052"/>
        <end position="1216"/>
    </location>
</feature>
<evidence type="ECO:0000256" key="6">
    <source>
        <dbReference type="ARBA" id="ARBA00022750"/>
    </source>
</evidence>
<evidence type="ECO:0000256" key="3">
    <source>
        <dbReference type="ARBA" id="ARBA00022695"/>
    </source>
</evidence>
<dbReference type="Pfam" id="PF17919">
    <property type="entry name" value="RT_RNaseH_2"/>
    <property type="match status" value="1"/>
</dbReference>
<keyword evidence="8" id="KW-0378">Hydrolase</keyword>
<dbReference type="InterPro" id="IPR001969">
    <property type="entry name" value="Aspartic_peptidase_AS"/>
</dbReference>
<dbReference type="Gene3D" id="1.10.340.70">
    <property type="match status" value="1"/>
</dbReference>
<dbReference type="Pfam" id="PF13975">
    <property type="entry name" value="gag-asp_proteas"/>
    <property type="match status" value="1"/>
</dbReference>
<dbReference type="Gene3D" id="3.10.10.10">
    <property type="entry name" value="HIV Type 1 Reverse Transcriptase, subunit A, domain 1"/>
    <property type="match status" value="1"/>
</dbReference>
<keyword evidence="6" id="KW-0064">Aspartyl protease</keyword>
<protein>
    <submittedName>
        <fullName evidence="19">Polyprotein</fullName>
    </submittedName>
</protein>
<dbReference type="InterPro" id="IPR000477">
    <property type="entry name" value="RT_dom"/>
</dbReference>
<keyword evidence="15" id="KW-0233">DNA recombination</keyword>